<dbReference type="Pfam" id="PF01535">
    <property type="entry name" value="PPR"/>
    <property type="match status" value="2"/>
</dbReference>
<evidence type="ECO:0008006" key="5">
    <source>
        <dbReference type="Google" id="ProtNLM"/>
    </source>
</evidence>
<reference evidence="3 4" key="1">
    <citation type="submission" date="2020-08" db="EMBL/GenBank/DDBJ databases">
        <title>Plant Genome Project.</title>
        <authorList>
            <person name="Zhang R.-G."/>
        </authorList>
    </citation>
    <scope>NUCLEOTIDE SEQUENCE [LARGE SCALE GENOMIC DNA]</scope>
    <source>
        <tissue evidence="3">Rhizome</tissue>
    </source>
</reference>
<name>A0A8J5GZ18_ZINOF</name>
<keyword evidence="1" id="KW-0677">Repeat</keyword>
<proteinExistence type="predicted"/>
<dbReference type="PANTHER" id="PTHR47939">
    <property type="entry name" value="MEMBRANE-ASSOCIATED SALT-INDUCIBLE PROTEIN-LIKE"/>
    <property type="match status" value="1"/>
</dbReference>
<dbReference type="InterPro" id="IPR050667">
    <property type="entry name" value="PPR-containing_protein"/>
</dbReference>
<dbReference type="Pfam" id="PF13041">
    <property type="entry name" value="PPR_2"/>
    <property type="match status" value="2"/>
</dbReference>
<evidence type="ECO:0000256" key="2">
    <source>
        <dbReference type="PROSITE-ProRule" id="PRU00708"/>
    </source>
</evidence>
<feature type="repeat" description="PPR" evidence="2">
    <location>
        <begin position="471"/>
        <end position="505"/>
    </location>
</feature>
<dbReference type="InterPro" id="IPR002885">
    <property type="entry name" value="PPR_rpt"/>
</dbReference>
<organism evidence="3 4">
    <name type="scientific">Zingiber officinale</name>
    <name type="common">Ginger</name>
    <name type="synonym">Amomum zingiber</name>
    <dbReference type="NCBI Taxonomy" id="94328"/>
    <lineage>
        <taxon>Eukaryota</taxon>
        <taxon>Viridiplantae</taxon>
        <taxon>Streptophyta</taxon>
        <taxon>Embryophyta</taxon>
        <taxon>Tracheophyta</taxon>
        <taxon>Spermatophyta</taxon>
        <taxon>Magnoliopsida</taxon>
        <taxon>Liliopsida</taxon>
        <taxon>Zingiberales</taxon>
        <taxon>Zingiberaceae</taxon>
        <taxon>Zingiber</taxon>
    </lineage>
</organism>
<comment type="caution">
    <text evidence="3">The sequence shown here is derived from an EMBL/GenBank/DDBJ whole genome shotgun (WGS) entry which is preliminary data.</text>
</comment>
<dbReference type="Proteomes" id="UP000734854">
    <property type="component" value="Unassembled WGS sequence"/>
</dbReference>
<protein>
    <recommendedName>
        <fullName evidence="5">Pentatricopeptide repeat-containing protein</fullName>
    </recommendedName>
</protein>
<gene>
    <name evidence="3" type="ORF">ZIOFF_029751</name>
</gene>
<evidence type="ECO:0000313" key="3">
    <source>
        <dbReference type="EMBL" id="KAG6511674.1"/>
    </source>
</evidence>
<dbReference type="PANTHER" id="PTHR47939:SF13">
    <property type="entry name" value="OS03G0201400 PROTEIN"/>
    <property type="match status" value="1"/>
</dbReference>
<dbReference type="EMBL" id="JACMSC010000008">
    <property type="protein sequence ID" value="KAG6511674.1"/>
    <property type="molecule type" value="Genomic_DNA"/>
</dbReference>
<evidence type="ECO:0000313" key="4">
    <source>
        <dbReference type="Proteomes" id="UP000734854"/>
    </source>
</evidence>
<keyword evidence="4" id="KW-1185">Reference proteome</keyword>
<feature type="repeat" description="PPR" evidence="2">
    <location>
        <begin position="156"/>
        <end position="190"/>
    </location>
</feature>
<dbReference type="PROSITE" id="PS51375">
    <property type="entry name" value="PPR"/>
    <property type="match status" value="6"/>
</dbReference>
<accession>A0A8J5GZ18</accession>
<evidence type="ECO:0000256" key="1">
    <source>
        <dbReference type="ARBA" id="ARBA00022737"/>
    </source>
</evidence>
<dbReference type="OrthoDB" id="185373at2759"/>
<feature type="repeat" description="PPR" evidence="2">
    <location>
        <begin position="262"/>
        <end position="296"/>
    </location>
</feature>
<feature type="repeat" description="PPR" evidence="2">
    <location>
        <begin position="227"/>
        <end position="261"/>
    </location>
</feature>
<feature type="repeat" description="PPR" evidence="2">
    <location>
        <begin position="436"/>
        <end position="470"/>
    </location>
</feature>
<sequence length="659" mass="72898">MPPPPTFQPSIGSAIHRLARALLSASKPSLSWSPAIEQLLRFRLLPAASPLTLTPPLVAAIIDPYLLPYHTLASGLFHWAAQQPNFFHTPETYHSLLKSLSLSRHPHLVRSLLKTAKSHNVPLLSSSYHLAISSLLKYGKSIEASELIDSATEELPASLYNSLLAALSSDGLIDVARKVFGRMLKRNIIVNYVSFGVFIGKVCDMEGLDGVLGMLDGAKEMDFGFNGSVIASLIISRLCRAGKIEDACCALEQLRNRGFKPDFIPYRIVSEGYIQAGRVEEAGGILKKKRKYGVAPRENDYREFILSSISDERIQEAKELGEAIVGGQFPIDNDVLNVLIGSVSSADPESAILFCNYMIGKDQFPSLSILSKLSKNLCRNQKSDEMWNVFKVLMDKGFFSGIEQYNLMVSFLCKAGRVREAYNVLREMKKNGVCPDIYSYNSLMEACCRGDLLRPAKKLWDEMFANDCSANLHTYNILINKFSEEGKTEEARHLYCHMLDKGIVPDSATYISLITVLCREDRIEDAIEICKKSMHQDKTIGNSVLRNLVLSLCKDGKYTAASSLIQSLPSEAECTDSHVILLKGLAEAGLVEMSVEHIGWVQANVHSKFQAILTDLMASLSTAPSLEPVKQLLQAMHARGFVSTNDPWINVLESHSTGD</sequence>
<dbReference type="NCBIfam" id="TIGR00756">
    <property type="entry name" value="PPR"/>
    <property type="match status" value="5"/>
</dbReference>
<feature type="repeat" description="PPR" evidence="2">
    <location>
        <begin position="401"/>
        <end position="435"/>
    </location>
</feature>
<dbReference type="AlphaFoldDB" id="A0A8J5GZ18"/>